<dbReference type="Proteomes" id="UP001055879">
    <property type="component" value="Linkage Group LG05"/>
</dbReference>
<proteinExistence type="predicted"/>
<evidence type="ECO:0000313" key="1">
    <source>
        <dbReference type="EMBL" id="KAI3728871.1"/>
    </source>
</evidence>
<evidence type="ECO:0000313" key="2">
    <source>
        <dbReference type="Proteomes" id="UP001055879"/>
    </source>
</evidence>
<organism evidence="1 2">
    <name type="scientific">Arctium lappa</name>
    <name type="common">Greater burdock</name>
    <name type="synonym">Lappa major</name>
    <dbReference type="NCBI Taxonomy" id="4217"/>
    <lineage>
        <taxon>Eukaryota</taxon>
        <taxon>Viridiplantae</taxon>
        <taxon>Streptophyta</taxon>
        <taxon>Embryophyta</taxon>
        <taxon>Tracheophyta</taxon>
        <taxon>Spermatophyta</taxon>
        <taxon>Magnoliopsida</taxon>
        <taxon>eudicotyledons</taxon>
        <taxon>Gunneridae</taxon>
        <taxon>Pentapetalae</taxon>
        <taxon>asterids</taxon>
        <taxon>campanulids</taxon>
        <taxon>Asterales</taxon>
        <taxon>Asteraceae</taxon>
        <taxon>Carduoideae</taxon>
        <taxon>Cardueae</taxon>
        <taxon>Arctiinae</taxon>
        <taxon>Arctium</taxon>
    </lineage>
</organism>
<reference evidence="2" key="1">
    <citation type="journal article" date="2022" name="Mol. Ecol. Resour.">
        <title>The genomes of chicory, endive, great burdock and yacon provide insights into Asteraceae palaeo-polyploidization history and plant inulin production.</title>
        <authorList>
            <person name="Fan W."/>
            <person name="Wang S."/>
            <person name="Wang H."/>
            <person name="Wang A."/>
            <person name="Jiang F."/>
            <person name="Liu H."/>
            <person name="Zhao H."/>
            <person name="Xu D."/>
            <person name="Zhang Y."/>
        </authorList>
    </citation>
    <scope>NUCLEOTIDE SEQUENCE [LARGE SCALE GENOMIC DNA]</scope>
    <source>
        <strain evidence="2">cv. Niubang</strain>
    </source>
</reference>
<protein>
    <submittedName>
        <fullName evidence="1">Uncharacterized protein</fullName>
    </submittedName>
</protein>
<keyword evidence="2" id="KW-1185">Reference proteome</keyword>
<reference evidence="1 2" key="2">
    <citation type="journal article" date="2022" name="Mol. Ecol. Resour.">
        <title>The genomes of chicory, endive, great burdock and yacon provide insights into Asteraceae paleo-polyploidization history and plant inulin production.</title>
        <authorList>
            <person name="Fan W."/>
            <person name="Wang S."/>
            <person name="Wang H."/>
            <person name="Wang A."/>
            <person name="Jiang F."/>
            <person name="Liu H."/>
            <person name="Zhao H."/>
            <person name="Xu D."/>
            <person name="Zhang Y."/>
        </authorList>
    </citation>
    <scope>NUCLEOTIDE SEQUENCE [LARGE SCALE GENOMIC DNA]</scope>
    <source>
        <strain evidence="2">cv. Niubang</strain>
    </source>
</reference>
<gene>
    <name evidence="1" type="ORF">L6452_17516</name>
</gene>
<sequence>MSLQAQMYKNDLMMSLGSDTRPSVLISENEFEQWQDRFINFIERQPNGDNMMKSLTQGPMEKPMKEIPALGNIQATWAEKSLREYNADELLRYQVDSQAKSNLILALPNSIYNRIDCFKHNPMHMWTQLEKIMLGTSMSTQLRQTRYMNNFEEFKAKDGESLKSVFDRFWVELYEILMTDETMVMEKKAKLDKKNKPKIVDPIALLASQLVEQALTDEAYDGSTEDDGEALEKAMILLSQHYQKKFQRRTGSNNLRFTYVSKKIEPGASSKPYVPKFEPAKVVEPKKDDKKVMNCYNCGKPGHLAKECRVKVVKDSTFYRKKMELAEKRENGTILMAEEEYWLDHSDNKAENEDTAAICFIGDDKSDDEDEDTSTDESEFKFFWTCEKQFSDEENERRITNKRMEVPFVYTSENAKYFPDQSRKSRKSQNVLNVKSSNKSSLPTEFVNIYPNTDKENVSSVSYDTKRYIPPLVLEGKIVDLEDKLEEQSLQSDLENDLFLFIMKTSIEDKISSGFSKDSKENTQVSKNNVHLRNQLVTQTDTLHKQLNAQSSVCATNGMRKPPPDFVIFKNSHSEASSSISNAQADFLDKVSSSDSIMDDSLTLNVQYYKKKRKRRRSKKSRKHDSVLSENSNSSDFSVSDRTVKKSPKQIWRVKQQTTESELLGPSHLWYLDSGCSKHMTGNKSLLSNFKEKCCGRVKFGNCETAPILGYGDLVQGNIIVKRVSYVEGLSHNLFSIGQFCDKELDVSFKSKRVAVKNDSGKDLLVGKRRSNLYTINLSKVKIPSDICLLSKASTQESWIWHRRLAHLNFKYMGRLVKHDSVRGLPVLRFQKDHLCQDCEKGKMKKASHKPKPEPCTSAILDILHVDLCGPMKTKSIGKKRYVLVIVDDYSRYTWVKFFKSKDETPEVLITLIKTIQTNKQNQVKVVRSDNGTEFKNNTLQAFYDSQGIQQQFFAARTPQQNGVVERRNRTLVEAARSMLAYSGFPLSHWAEAVSNACHTQNRSILHRRFNKTPYELMNGIKPNVKYFKSFGFKCYVLNDRDSLNKFSPKADEGVFLGYSSNSTTYRVFLISSRKVIESVNVKFDEAAGLVSSHSGSEPAFTGSSVSEQISSEPILSPINQDSSTPSLIFSDLDYLFENFYDDVPRSNSENVSNVLNQETESTSIPNSAASISEPDVVPVPPVDQTQSETEPIHEEPIQEESVHEQSVQEESFMEEVQNDVIQQTLPESDT</sequence>
<name>A0ACB9C3L4_ARCLA</name>
<comment type="caution">
    <text evidence="1">The sequence shown here is derived from an EMBL/GenBank/DDBJ whole genome shotgun (WGS) entry which is preliminary data.</text>
</comment>
<accession>A0ACB9C3L4</accession>
<dbReference type="EMBL" id="CM042051">
    <property type="protein sequence ID" value="KAI3728871.1"/>
    <property type="molecule type" value="Genomic_DNA"/>
</dbReference>